<dbReference type="PANTHER" id="PTHR44591">
    <property type="entry name" value="STRESS RESPONSE REGULATOR PROTEIN 1"/>
    <property type="match status" value="1"/>
</dbReference>
<name>A0AAE3MD06_9BACT</name>
<dbReference type="RefSeq" id="WP_301198971.1">
    <property type="nucleotide sequence ID" value="NZ_JAPDPI010000013.1"/>
</dbReference>
<dbReference type="GO" id="GO:0000160">
    <property type="term" value="P:phosphorelay signal transduction system"/>
    <property type="evidence" value="ECO:0007669"/>
    <property type="project" value="InterPro"/>
</dbReference>
<dbReference type="InterPro" id="IPR011006">
    <property type="entry name" value="CheY-like_superfamily"/>
</dbReference>
<feature type="modified residue" description="4-aspartylphosphate" evidence="2">
    <location>
        <position position="56"/>
    </location>
</feature>
<dbReference type="Gene3D" id="3.60.40.10">
    <property type="entry name" value="PPM-type phosphatase domain"/>
    <property type="match status" value="1"/>
</dbReference>
<comment type="caution">
    <text evidence="4">The sequence shown here is derived from an EMBL/GenBank/DDBJ whole genome shotgun (WGS) entry which is preliminary data.</text>
</comment>
<organism evidence="4 5">
    <name type="scientific">Plebeiibacterium marinum</name>
    <dbReference type="NCBI Taxonomy" id="2992111"/>
    <lineage>
        <taxon>Bacteria</taxon>
        <taxon>Pseudomonadati</taxon>
        <taxon>Bacteroidota</taxon>
        <taxon>Bacteroidia</taxon>
        <taxon>Marinilabiliales</taxon>
        <taxon>Marinilabiliaceae</taxon>
        <taxon>Plebeiibacterium</taxon>
    </lineage>
</organism>
<dbReference type="InterPro" id="IPR050595">
    <property type="entry name" value="Bact_response_regulator"/>
</dbReference>
<feature type="domain" description="Response regulatory" evidence="3">
    <location>
        <begin position="8"/>
        <end position="123"/>
    </location>
</feature>
<proteinExistence type="predicted"/>
<dbReference type="Proteomes" id="UP001207408">
    <property type="component" value="Unassembled WGS sequence"/>
</dbReference>
<dbReference type="SUPFAM" id="SSF52172">
    <property type="entry name" value="CheY-like"/>
    <property type="match status" value="1"/>
</dbReference>
<gene>
    <name evidence="4" type="ORF">OM074_08165</name>
</gene>
<sequence length="394" mass="44528">MFTPDPQKVLIVEDSPTNILVLCDCLSEYNCLVANSGEEALKIARGDNKPDLVLLDIIMEGMNGYDVCTLLKTDSSTSDIPVIFITGETDPQSLVKGFGVGAVDFITKPFNFDELKVRVSTQLKYKKSLDDNTRYLKSIEDIYDTITDSMYYAQRIQNATLPHKTFLDTLMEDYFVIYKPRDIVSGDFYIVNKVNNKLLLVAADCTGHGVPGALMSMMSMAFIKEIINVEKISDPDIILNQLRETIISTFSSPGSDEISDGLDASLVLINDKDNTLKYAGANLPIYLVRNNELIEIKGNRMPVGSYPRQSPFTCHTINLQNNDCIYLFSDGYADQFGGANNRKMMHGLYKSKILEFSKLPMQDQKEKLQYFFNQWIGYNEQVDDILLMGYRYNC</sequence>
<accession>A0AAE3MD06</accession>
<evidence type="ECO:0000313" key="4">
    <source>
        <dbReference type="EMBL" id="MCW3805601.1"/>
    </source>
</evidence>
<dbReference type="Gene3D" id="3.40.50.2300">
    <property type="match status" value="1"/>
</dbReference>
<dbReference type="PROSITE" id="PS50110">
    <property type="entry name" value="RESPONSE_REGULATORY"/>
    <property type="match status" value="1"/>
</dbReference>
<evidence type="ECO:0000256" key="1">
    <source>
        <dbReference type="ARBA" id="ARBA00022553"/>
    </source>
</evidence>
<dbReference type="PANTHER" id="PTHR44591:SF3">
    <property type="entry name" value="RESPONSE REGULATORY DOMAIN-CONTAINING PROTEIN"/>
    <property type="match status" value="1"/>
</dbReference>
<protein>
    <submittedName>
        <fullName evidence="4">Response regulator</fullName>
    </submittedName>
</protein>
<dbReference type="SMART" id="SM00448">
    <property type="entry name" value="REC"/>
    <property type="match status" value="1"/>
</dbReference>
<dbReference type="Pfam" id="PF00072">
    <property type="entry name" value="Response_reg"/>
    <property type="match status" value="1"/>
</dbReference>
<evidence type="ECO:0000259" key="3">
    <source>
        <dbReference type="PROSITE" id="PS50110"/>
    </source>
</evidence>
<dbReference type="Pfam" id="PF07228">
    <property type="entry name" value="SpoIIE"/>
    <property type="match status" value="1"/>
</dbReference>
<reference evidence="4" key="1">
    <citation type="submission" date="2022-10" db="EMBL/GenBank/DDBJ databases">
        <authorList>
            <person name="Yu W.X."/>
        </authorList>
    </citation>
    <scope>NUCLEOTIDE SEQUENCE</scope>
    <source>
        <strain evidence="4">D04</strain>
    </source>
</reference>
<dbReference type="InterPro" id="IPR001932">
    <property type="entry name" value="PPM-type_phosphatase-like_dom"/>
</dbReference>
<dbReference type="InterPro" id="IPR001789">
    <property type="entry name" value="Sig_transdc_resp-reg_receiver"/>
</dbReference>
<dbReference type="InterPro" id="IPR036457">
    <property type="entry name" value="PPM-type-like_dom_sf"/>
</dbReference>
<evidence type="ECO:0000313" key="5">
    <source>
        <dbReference type="Proteomes" id="UP001207408"/>
    </source>
</evidence>
<evidence type="ECO:0000256" key="2">
    <source>
        <dbReference type="PROSITE-ProRule" id="PRU00169"/>
    </source>
</evidence>
<dbReference type="EMBL" id="JAPDPI010000013">
    <property type="protein sequence ID" value="MCW3805601.1"/>
    <property type="molecule type" value="Genomic_DNA"/>
</dbReference>
<dbReference type="AlphaFoldDB" id="A0AAE3MD06"/>
<keyword evidence="5" id="KW-1185">Reference proteome</keyword>
<keyword evidence="1 2" id="KW-0597">Phosphoprotein</keyword>